<evidence type="ECO:0000313" key="3">
    <source>
        <dbReference type="EMBL" id="CAA9293690.1"/>
    </source>
</evidence>
<name>A0A6J4K2K2_9ACTN</name>
<keyword evidence="2" id="KW-0732">Signal</keyword>
<gene>
    <name evidence="3" type="ORF">AVDCRST_MAG48-761</name>
</gene>
<feature type="compositionally biased region" description="Pro residues" evidence="1">
    <location>
        <begin position="29"/>
        <end position="45"/>
    </location>
</feature>
<protein>
    <submittedName>
        <fullName evidence="3">Uncharacterized protein</fullName>
    </submittedName>
</protein>
<feature type="region of interest" description="Disordered" evidence="1">
    <location>
        <begin position="20"/>
        <end position="84"/>
    </location>
</feature>
<sequence length="84" mass="8216">MTLLRTAGALLLAGLAAAACTAGGEPSSAPEPTPSASPVPAPSTSPTPAERPVGTGGAGSDGLTVRYQGPDGSTRTLRVEDFPR</sequence>
<feature type="signal peptide" evidence="2">
    <location>
        <begin position="1"/>
        <end position="18"/>
    </location>
</feature>
<evidence type="ECO:0000256" key="1">
    <source>
        <dbReference type="SAM" id="MobiDB-lite"/>
    </source>
</evidence>
<organism evidence="3">
    <name type="scientific">uncultured Friedmanniella sp</name>
    <dbReference type="NCBI Taxonomy" id="335381"/>
    <lineage>
        <taxon>Bacteria</taxon>
        <taxon>Bacillati</taxon>
        <taxon>Actinomycetota</taxon>
        <taxon>Actinomycetes</taxon>
        <taxon>Propionibacteriales</taxon>
        <taxon>Nocardioidaceae</taxon>
        <taxon>Friedmanniella</taxon>
        <taxon>environmental samples</taxon>
    </lineage>
</organism>
<proteinExistence type="predicted"/>
<reference evidence="3" key="1">
    <citation type="submission" date="2020-02" db="EMBL/GenBank/DDBJ databases">
        <authorList>
            <person name="Meier V. D."/>
        </authorList>
    </citation>
    <scope>NUCLEOTIDE SEQUENCE</scope>
    <source>
        <strain evidence="3">AVDCRST_MAG48</strain>
    </source>
</reference>
<feature type="chain" id="PRO_5039410629" evidence="2">
    <location>
        <begin position="19"/>
        <end position="84"/>
    </location>
</feature>
<accession>A0A6J4K2K2</accession>
<dbReference type="AlphaFoldDB" id="A0A6J4K2K2"/>
<evidence type="ECO:0000256" key="2">
    <source>
        <dbReference type="SAM" id="SignalP"/>
    </source>
</evidence>
<dbReference type="EMBL" id="CADCTS010000111">
    <property type="protein sequence ID" value="CAA9293690.1"/>
    <property type="molecule type" value="Genomic_DNA"/>
</dbReference>
<dbReference type="PROSITE" id="PS51257">
    <property type="entry name" value="PROKAR_LIPOPROTEIN"/>
    <property type="match status" value="1"/>
</dbReference>